<dbReference type="Proteomes" id="UP000215902">
    <property type="component" value="Unassembled WGS sequence"/>
</dbReference>
<proteinExistence type="predicted"/>
<dbReference type="GO" id="GO:0003700">
    <property type="term" value="F:DNA-binding transcription factor activity"/>
    <property type="evidence" value="ECO:0007669"/>
    <property type="project" value="InterPro"/>
</dbReference>
<reference evidence="3 4" key="1">
    <citation type="submission" date="2017-06" db="EMBL/GenBank/DDBJ databases">
        <title>A platform for efficient transgenesis in Macrostomum lignano, a flatworm model organism for stem cell research.</title>
        <authorList>
            <person name="Berezikov E."/>
        </authorList>
    </citation>
    <scope>NUCLEOTIDE SEQUENCE [LARGE SCALE GENOMIC DNA]</scope>
    <source>
        <strain evidence="3">DV1</strain>
        <tissue evidence="3">Whole organism</tissue>
    </source>
</reference>
<feature type="region of interest" description="Disordered" evidence="1">
    <location>
        <begin position="132"/>
        <end position="184"/>
    </location>
</feature>
<accession>A0A267F611</accession>
<evidence type="ECO:0000256" key="1">
    <source>
        <dbReference type="SAM" id="MobiDB-lite"/>
    </source>
</evidence>
<dbReference type="SUPFAM" id="SSF57959">
    <property type="entry name" value="Leucine zipper domain"/>
    <property type="match status" value="1"/>
</dbReference>
<feature type="compositionally biased region" description="Basic and acidic residues" evidence="1">
    <location>
        <begin position="150"/>
        <end position="161"/>
    </location>
</feature>
<dbReference type="AlphaFoldDB" id="A0A267F611"/>
<evidence type="ECO:0000313" key="4">
    <source>
        <dbReference type="Proteomes" id="UP000215902"/>
    </source>
</evidence>
<dbReference type="Gene3D" id="1.20.5.170">
    <property type="match status" value="1"/>
</dbReference>
<keyword evidence="4" id="KW-1185">Reference proteome</keyword>
<organism evidence="3 4">
    <name type="scientific">Macrostomum lignano</name>
    <dbReference type="NCBI Taxonomy" id="282301"/>
    <lineage>
        <taxon>Eukaryota</taxon>
        <taxon>Metazoa</taxon>
        <taxon>Spiralia</taxon>
        <taxon>Lophotrochozoa</taxon>
        <taxon>Platyhelminthes</taxon>
        <taxon>Rhabditophora</taxon>
        <taxon>Macrostomorpha</taxon>
        <taxon>Macrostomida</taxon>
        <taxon>Macrostomidae</taxon>
        <taxon>Macrostomum</taxon>
    </lineage>
</organism>
<feature type="domain" description="BZIP" evidence="2">
    <location>
        <begin position="161"/>
        <end position="212"/>
    </location>
</feature>
<sequence>PFSQIALACIYKCCVRTKLSTRHWPHFSCTHLFSHRTIKMQDKHELPSTADSSKDFNKVTEHLCDMLAMAKADEAQQLMIELMGSSSRGSAGEAADIDIDSESSQLGAQLSTSKYSELVRRELQLTIRLRRLQRGESDEQPSTAQASDSGRTEARVSEETRQMQLKRREKNRQSAIACRKNRRERENRLKKAVQRLEEENRLLSSRIKKFEQLYRESLSNLPTKMNFQTYLKAHPDLVRDPDVKPVLREFIIHDYPKLPNYIMMSLVPS</sequence>
<dbReference type="InterPro" id="IPR004827">
    <property type="entry name" value="bZIP"/>
</dbReference>
<feature type="compositionally biased region" description="Polar residues" evidence="1">
    <location>
        <begin position="140"/>
        <end position="149"/>
    </location>
</feature>
<comment type="caution">
    <text evidence="3">The sequence shown here is derived from an EMBL/GenBank/DDBJ whole genome shotgun (WGS) entry which is preliminary data.</text>
</comment>
<dbReference type="EMBL" id="NIVC01001340">
    <property type="protein sequence ID" value="PAA69210.1"/>
    <property type="molecule type" value="Genomic_DNA"/>
</dbReference>
<protein>
    <recommendedName>
        <fullName evidence="2">BZIP domain-containing protein</fullName>
    </recommendedName>
</protein>
<gene>
    <name evidence="3" type="ORF">BOX15_Mlig024024g2</name>
</gene>
<dbReference type="PROSITE" id="PS50217">
    <property type="entry name" value="BZIP"/>
    <property type="match status" value="1"/>
</dbReference>
<evidence type="ECO:0000313" key="3">
    <source>
        <dbReference type="EMBL" id="PAA69210.1"/>
    </source>
</evidence>
<name>A0A267F611_9PLAT</name>
<dbReference type="SMART" id="SM00338">
    <property type="entry name" value="BRLZ"/>
    <property type="match status" value="1"/>
</dbReference>
<dbReference type="InterPro" id="IPR046347">
    <property type="entry name" value="bZIP_sf"/>
</dbReference>
<feature type="non-terminal residue" evidence="3">
    <location>
        <position position="1"/>
    </location>
</feature>
<evidence type="ECO:0000259" key="2">
    <source>
        <dbReference type="PROSITE" id="PS50217"/>
    </source>
</evidence>